<dbReference type="STRING" id="1844972.A7K91_25065"/>
<dbReference type="Gene3D" id="3.30.457.10">
    <property type="entry name" value="Copper amine oxidase-like, N-terminal domain"/>
    <property type="match status" value="1"/>
</dbReference>
<keyword evidence="1" id="KW-0732">Signal</keyword>
<proteinExistence type="predicted"/>
<gene>
    <name evidence="3" type="ORF">A7K91_25065</name>
</gene>
<dbReference type="InterPro" id="IPR036582">
    <property type="entry name" value="Mao_N_sf"/>
</dbReference>
<evidence type="ECO:0000313" key="4">
    <source>
        <dbReference type="Proteomes" id="UP000092024"/>
    </source>
</evidence>
<feature type="chain" id="PRO_5008340219" description="Copper amine oxidase-like N-terminal domain-containing protein" evidence="1">
    <location>
        <begin position="25"/>
        <end position="224"/>
    </location>
</feature>
<evidence type="ECO:0000259" key="2">
    <source>
        <dbReference type="Pfam" id="PF07833"/>
    </source>
</evidence>
<evidence type="ECO:0000256" key="1">
    <source>
        <dbReference type="SAM" id="SignalP"/>
    </source>
</evidence>
<organism evidence="3 4">
    <name type="scientific">Paenibacillus oryzae</name>
    <dbReference type="NCBI Taxonomy" id="1844972"/>
    <lineage>
        <taxon>Bacteria</taxon>
        <taxon>Bacillati</taxon>
        <taxon>Bacillota</taxon>
        <taxon>Bacilli</taxon>
        <taxon>Bacillales</taxon>
        <taxon>Paenibacillaceae</taxon>
        <taxon>Paenibacillus</taxon>
    </lineage>
</organism>
<dbReference type="AlphaFoldDB" id="A0A1A5YC90"/>
<feature type="signal peptide" evidence="1">
    <location>
        <begin position="1"/>
        <end position="24"/>
    </location>
</feature>
<dbReference type="Pfam" id="PF07833">
    <property type="entry name" value="Cu_amine_oxidN1"/>
    <property type="match status" value="1"/>
</dbReference>
<accession>A0A1A5YC90</accession>
<keyword evidence="4" id="KW-1185">Reference proteome</keyword>
<dbReference type="RefSeq" id="WP_068686492.1">
    <property type="nucleotide sequence ID" value="NZ_LYPA01000074.1"/>
</dbReference>
<reference evidence="3 4" key="1">
    <citation type="submission" date="2016-05" db="EMBL/GenBank/DDBJ databases">
        <title>Paenibacillus oryzae. sp. nov., isolated from the rice root.</title>
        <authorList>
            <person name="Zhang J."/>
            <person name="Zhang X."/>
        </authorList>
    </citation>
    <scope>NUCLEOTIDE SEQUENCE [LARGE SCALE GENOMIC DNA]</scope>
    <source>
        <strain evidence="3 4">1DrF-4</strain>
    </source>
</reference>
<dbReference type="EMBL" id="LYPA01000074">
    <property type="protein sequence ID" value="OBR63226.1"/>
    <property type="molecule type" value="Genomic_DNA"/>
</dbReference>
<feature type="domain" description="Copper amine oxidase-like N-terminal" evidence="2">
    <location>
        <begin position="59"/>
        <end position="94"/>
    </location>
</feature>
<evidence type="ECO:0000313" key="3">
    <source>
        <dbReference type="EMBL" id="OBR63226.1"/>
    </source>
</evidence>
<protein>
    <recommendedName>
        <fullName evidence="2">Copper amine oxidase-like N-terminal domain-containing protein</fullName>
    </recommendedName>
</protein>
<sequence length="224" mass="24662">MKKSVIIAGISAAMLLSMGTGALAATKMQEIKAFLNPEIKVKVDGSPIQLKDAKGNAIVPINYKDSNYVPIRAISDALGVAVDYDNETKTITLGEKVDGTAIAQGFDNMYHTKDPDQTTYKGIDYKEAYFDNGKGSRGGSFMLYPKKEHQKLYLQIAAIGEDIEKMEIRDSDNDIILKQVDVVKVEDGLVTIEADIGGVESLYVHYDIKDNSFAFVPLTTSYYR</sequence>
<comment type="caution">
    <text evidence="3">The sequence shown here is derived from an EMBL/GenBank/DDBJ whole genome shotgun (WGS) entry which is preliminary data.</text>
</comment>
<dbReference type="Proteomes" id="UP000092024">
    <property type="component" value="Unassembled WGS sequence"/>
</dbReference>
<dbReference type="InterPro" id="IPR012854">
    <property type="entry name" value="Cu_amine_oxidase-like_N"/>
</dbReference>
<name>A0A1A5YC90_9BACL</name>